<feature type="coiled-coil region" evidence="3">
    <location>
        <begin position="197"/>
        <end position="224"/>
    </location>
</feature>
<dbReference type="GO" id="GO:0003676">
    <property type="term" value="F:nucleic acid binding"/>
    <property type="evidence" value="ECO:0007669"/>
    <property type="project" value="InterPro"/>
</dbReference>
<dbReference type="InterPro" id="IPR039537">
    <property type="entry name" value="Retrotran_Ty1/copia-like"/>
</dbReference>
<evidence type="ECO:0000256" key="2">
    <source>
        <dbReference type="ARBA" id="ARBA00022801"/>
    </source>
</evidence>
<dbReference type="SUPFAM" id="SSF56672">
    <property type="entry name" value="DNA/RNA polymerases"/>
    <property type="match status" value="1"/>
</dbReference>
<evidence type="ECO:0000313" key="7">
    <source>
        <dbReference type="Proteomes" id="UP000467841"/>
    </source>
</evidence>
<dbReference type="SUPFAM" id="SSF57756">
    <property type="entry name" value="Retrovirus zinc finger-like domains"/>
    <property type="match status" value="1"/>
</dbReference>
<name>A0A6D2IKZ5_9BRAS</name>
<evidence type="ECO:0000256" key="4">
    <source>
        <dbReference type="SAM" id="MobiDB-lite"/>
    </source>
</evidence>
<evidence type="ECO:0000256" key="3">
    <source>
        <dbReference type="SAM" id="Coils"/>
    </source>
</evidence>
<dbReference type="SUPFAM" id="SSF53098">
    <property type="entry name" value="Ribonuclease H-like"/>
    <property type="match status" value="1"/>
</dbReference>
<feature type="region of interest" description="Disordered" evidence="4">
    <location>
        <begin position="13"/>
        <end position="37"/>
    </location>
</feature>
<protein>
    <recommendedName>
        <fullName evidence="5">Integrase catalytic domain-containing protein</fullName>
    </recommendedName>
</protein>
<evidence type="ECO:0000313" key="6">
    <source>
        <dbReference type="EMBL" id="CAA7027778.1"/>
    </source>
</evidence>
<dbReference type="InterPro" id="IPR057670">
    <property type="entry name" value="SH3_retrovirus"/>
</dbReference>
<dbReference type="PANTHER" id="PTHR42648">
    <property type="entry name" value="TRANSPOSASE, PUTATIVE-RELATED"/>
    <property type="match status" value="1"/>
</dbReference>
<comment type="caution">
    <text evidence="6">The sequence shown here is derived from an EMBL/GenBank/DDBJ whole genome shotgun (WGS) entry which is preliminary data.</text>
</comment>
<accession>A0A6D2IKZ5</accession>
<dbReference type="SMART" id="SM00343">
    <property type="entry name" value="ZnF_C2HC"/>
    <property type="match status" value="2"/>
</dbReference>
<organism evidence="6 7">
    <name type="scientific">Microthlaspi erraticum</name>
    <dbReference type="NCBI Taxonomy" id="1685480"/>
    <lineage>
        <taxon>Eukaryota</taxon>
        <taxon>Viridiplantae</taxon>
        <taxon>Streptophyta</taxon>
        <taxon>Embryophyta</taxon>
        <taxon>Tracheophyta</taxon>
        <taxon>Spermatophyta</taxon>
        <taxon>Magnoliopsida</taxon>
        <taxon>eudicotyledons</taxon>
        <taxon>Gunneridae</taxon>
        <taxon>Pentapetalae</taxon>
        <taxon>rosids</taxon>
        <taxon>malvids</taxon>
        <taxon>Brassicales</taxon>
        <taxon>Brassicaceae</taxon>
        <taxon>Coluteocarpeae</taxon>
        <taxon>Microthlaspi</taxon>
    </lineage>
</organism>
<gene>
    <name evidence="6" type="ORF">MERR_LOCUS15013</name>
</gene>
<evidence type="ECO:0000256" key="1">
    <source>
        <dbReference type="ARBA" id="ARBA00022723"/>
    </source>
</evidence>
<dbReference type="EMBL" id="CACVBM020001061">
    <property type="protein sequence ID" value="CAA7027778.1"/>
    <property type="molecule type" value="Genomic_DNA"/>
</dbReference>
<dbReference type="AlphaFoldDB" id="A0A6D2IKZ5"/>
<evidence type="ECO:0000259" key="5">
    <source>
        <dbReference type="PROSITE" id="PS50994"/>
    </source>
</evidence>
<dbReference type="PANTHER" id="PTHR42648:SF21">
    <property type="entry name" value="CYSTEINE-RICH RLK (RECEPTOR-LIKE PROTEIN KINASE) 8"/>
    <property type="match status" value="1"/>
</dbReference>
<dbReference type="InterPro" id="IPR012337">
    <property type="entry name" value="RNaseH-like_sf"/>
</dbReference>
<feature type="compositionally biased region" description="Basic and acidic residues" evidence="4">
    <location>
        <begin position="28"/>
        <end position="37"/>
    </location>
</feature>
<dbReference type="InterPro" id="IPR001878">
    <property type="entry name" value="Znf_CCHC"/>
</dbReference>
<dbReference type="Gene3D" id="4.10.60.10">
    <property type="entry name" value="Zinc finger, CCHC-type"/>
    <property type="match status" value="1"/>
</dbReference>
<dbReference type="GO" id="GO:0008270">
    <property type="term" value="F:zinc ion binding"/>
    <property type="evidence" value="ECO:0007669"/>
    <property type="project" value="InterPro"/>
</dbReference>
<dbReference type="Proteomes" id="UP000467841">
    <property type="component" value="Unassembled WGS sequence"/>
</dbReference>
<sequence>MGLMAKNFSRALKRVERGNKRPFSKYPVGDRDKDRTVKKSDQQCHECQGYGHFKSDCPTAKRKEIKCFECKGFGHTKAECISVSNRKDKSFIGISESDSEESEDESDGTIGYVAFMVAIEEKCDSSDSDSSVDFKEDSAGSETALDQVKEAVSESEEEDDLTINVESEFRKLYDNWLVLGKEKLAWVEEKLALLSLNKELTDALKSKEVKNNLLTQELSDTKKRILMLRRLFVVLVVKENRSKCSTKRYAWVRFIREKSETLESFKILALQLKNEMKGIKQIRSDHGGEFQSAVFDKFCESQGIHHQYSAPRTPQQNGVVERKNRTLQDMARAMIHGKGVPERFWAEAINTACYVINRVYVRMGTNKTPYEIWKGKKPNLSYFHVFGCTCYIYNDKDQLGKFDARSDEGFFLGYSPNSVAYRVYNKRSKMIVESVNVVFDDGGIPTVSLIPENDDRNETPKTATGEILSITDGKENEKQRVEEKSSEFIPLQVHRNHSSQDVIGEVGEGRKTRGKQINFKEMVMFSCCEMMVFSCFVSIVELKSVRDALEDYFWIQAMQEELEEFQRNDVWFLVPRPSEVNVIGTKWIFKNKGDEEGHIIRNKARLVAQGYTQVEGVDFDETFAPVARLECIRFLLGTACAQGFKLYQMDVKSAFLNGYIQEEVYVEHPQGFEDAFLPHHVYKLKKALYGLKQAPRAWYERLTAFLLDQGYDRGSVDKTLFVRETKEGMVMAQIYVDDIVFGGTSDQLVERFVKTMTSEFKMSMVGELTYFLGLQIKKSDAGITVSQSTYAKNLVERFGMCSSKPPRTPMSTTVKLSRDESGKSVDVKLYRGMIGSLLYLTASRPDLCLSVGLCARYQANPKESHLSAVKRIIKYVKGTINYGLRYTRDTNQNLVGYSDSDWAGSVDDRRSTSGGCFFLGNNLISWHSRKQNCVSLSTVEAEYIALGSCCTQLLWMRQMGYDYGNVLTVLDLKTLLLLSLSWERAAFHVLKT</sequence>
<dbReference type="InterPro" id="IPR036875">
    <property type="entry name" value="Znf_CCHC_sf"/>
</dbReference>
<dbReference type="CDD" id="cd09272">
    <property type="entry name" value="RNase_HI_RT_Ty1"/>
    <property type="match status" value="1"/>
</dbReference>
<keyword evidence="1" id="KW-0479">Metal-binding</keyword>
<dbReference type="PROSITE" id="PS50994">
    <property type="entry name" value="INTEGRASE"/>
    <property type="match status" value="1"/>
</dbReference>
<dbReference type="Pfam" id="PF07727">
    <property type="entry name" value="RVT_2"/>
    <property type="match status" value="1"/>
</dbReference>
<feature type="domain" description="Integrase catalytic" evidence="5">
    <location>
        <begin position="248"/>
        <end position="377"/>
    </location>
</feature>
<dbReference type="GO" id="GO:0016787">
    <property type="term" value="F:hydrolase activity"/>
    <property type="evidence" value="ECO:0007669"/>
    <property type="project" value="UniProtKB-KW"/>
</dbReference>
<dbReference type="InterPro" id="IPR013103">
    <property type="entry name" value="RVT_2"/>
</dbReference>
<keyword evidence="2" id="KW-0378">Hydrolase</keyword>
<dbReference type="InterPro" id="IPR043502">
    <property type="entry name" value="DNA/RNA_pol_sf"/>
</dbReference>
<dbReference type="InterPro" id="IPR036397">
    <property type="entry name" value="RNaseH_sf"/>
</dbReference>
<keyword evidence="7" id="KW-1185">Reference proteome</keyword>
<dbReference type="Pfam" id="PF25597">
    <property type="entry name" value="SH3_retrovirus"/>
    <property type="match status" value="1"/>
</dbReference>
<dbReference type="GO" id="GO:0015074">
    <property type="term" value="P:DNA integration"/>
    <property type="evidence" value="ECO:0007669"/>
    <property type="project" value="InterPro"/>
</dbReference>
<dbReference type="Gene3D" id="3.30.420.10">
    <property type="entry name" value="Ribonuclease H-like superfamily/Ribonuclease H"/>
    <property type="match status" value="1"/>
</dbReference>
<keyword evidence="3" id="KW-0175">Coiled coil</keyword>
<dbReference type="InterPro" id="IPR001584">
    <property type="entry name" value="Integrase_cat-core"/>
</dbReference>
<dbReference type="OrthoDB" id="1112707at2759"/>
<proteinExistence type="predicted"/>
<reference evidence="6" key="1">
    <citation type="submission" date="2020-01" db="EMBL/GenBank/DDBJ databases">
        <authorList>
            <person name="Mishra B."/>
        </authorList>
    </citation>
    <scope>NUCLEOTIDE SEQUENCE [LARGE SCALE GENOMIC DNA]</scope>
</reference>